<dbReference type="Proteomes" id="UP000261540">
    <property type="component" value="Unplaced"/>
</dbReference>
<dbReference type="GO" id="GO:0012505">
    <property type="term" value="C:endomembrane system"/>
    <property type="evidence" value="ECO:0007669"/>
    <property type="project" value="TreeGrafter"/>
</dbReference>
<reference evidence="4" key="1">
    <citation type="submission" date="2025-08" db="UniProtKB">
        <authorList>
            <consortium name="Ensembl"/>
        </authorList>
    </citation>
    <scope>IDENTIFICATION</scope>
</reference>
<dbReference type="PANTHER" id="PTHR19957:SF72">
    <property type="entry name" value="SYNTAXIN-3-LIKE"/>
    <property type="match status" value="1"/>
</dbReference>
<dbReference type="GeneTree" id="ENSGT01050000244948"/>
<dbReference type="Ensembl" id="ENSPKIT00000016120.1">
    <property type="protein sequence ID" value="ENSPKIP00000035192.1"/>
    <property type="gene ID" value="ENSPKIG00000014242.1"/>
</dbReference>
<dbReference type="Pfam" id="PF05739">
    <property type="entry name" value="SNARE"/>
    <property type="match status" value="1"/>
</dbReference>
<sequence length="310" mass="36503">MKNRLDELRGYQDRDEGSQIDVHFQGPGYCNAGYQEEQSSGMEEFFGQVSQLYMDLSKLRESSEEIHGKQEQILCSTTAEELCGEKHLLAELKRRFSHQARDIQERLSRIKEKDWTGTLWKGSAEGRIKQSQFYSLLQRHNQVLSQHYTWETEYAGRLREQIVRQTQLAGLELDEEEIRRLTDSLQVPQLVGTDIPELEALRNLALVQERHQQLLALEEQISELHTLFLALEVMVCQQHLQMDHIEYNVLHTLDYASESSEKLKKALRYQHQSRVAKSVCVLLVYLLLLTVRWQNFHYIRFLMTYDIIVY</sequence>
<dbReference type="Pfam" id="PF00804">
    <property type="entry name" value="Syntaxin"/>
    <property type="match status" value="1"/>
</dbReference>
<protein>
    <recommendedName>
        <fullName evidence="3">t-SNARE coiled-coil homology domain-containing protein</fullName>
    </recommendedName>
</protein>
<evidence type="ECO:0000256" key="1">
    <source>
        <dbReference type="ARBA" id="ARBA00009063"/>
    </source>
</evidence>
<evidence type="ECO:0000259" key="3">
    <source>
        <dbReference type="PROSITE" id="PS50192"/>
    </source>
</evidence>
<reference evidence="4" key="2">
    <citation type="submission" date="2025-09" db="UniProtKB">
        <authorList>
            <consortium name="Ensembl"/>
        </authorList>
    </citation>
    <scope>IDENTIFICATION</scope>
</reference>
<dbReference type="GO" id="GO:0000149">
    <property type="term" value="F:SNARE binding"/>
    <property type="evidence" value="ECO:0007669"/>
    <property type="project" value="TreeGrafter"/>
</dbReference>
<name>A0A3B3SWQ7_9TELE</name>
<evidence type="ECO:0000256" key="2">
    <source>
        <dbReference type="ARBA" id="ARBA00023054"/>
    </source>
</evidence>
<dbReference type="SUPFAM" id="SSF47661">
    <property type="entry name" value="t-snare proteins"/>
    <property type="match status" value="1"/>
</dbReference>
<accession>A0A3B3SWQ7</accession>
<dbReference type="STRING" id="1676925.ENSPKIP00000035192"/>
<dbReference type="InterPro" id="IPR010989">
    <property type="entry name" value="SNARE"/>
</dbReference>
<dbReference type="AlphaFoldDB" id="A0A3B3SWQ7"/>
<keyword evidence="5" id="KW-1185">Reference proteome</keyword>
<dbReference type="CDD" id="cd15848">
    <property type="entry name" value="SNARE_syntaxin1-like"/>
    <property type="match status" value="1"/>
</dbReference>
<dbReference type="PROSITE" id="PS50192">
    <property type="entry name" value="T_SNARE"/>
    <property type="match status" value="1"/>
</dbReference>
<proteinExistence type="inferred from homology"/>
<dbReference type="Gene3D" id="1.20.58.70">
    <property type="match status" value="1"/>
</dbReference>
<evidence type="ECO:0000313" key="5">
    <source>
        <dbReference type="Proteomes" id="UP000261540"/>
    </source>
</evidence>
<keyword evidence="2" id="KW-0175">Coiled coil</keyword>
<dbReference type="GO" id="GO:0006887">
    <property type="term" value="P:exocytosis"/>
    <property type="evidence" value="ECO:0007669"/>
    <property type="project" value="TreeGrafter"/>
</dbReference>
<dbReference type="GO" id="GO:0005484">
    <property type="term" value="F:SNAP receptor activity"/>
    <property type="evidence" value="ECO:0007669"/>
    <property type="project" value="TreeGrafter"/>
</dbReference>
<dbReference type="GO" id="GO:0006906">
    <property type="term" value="P:vesicle fusion"/>
    <property type="evidence" value="ECO:0007669"/>
    <property type="project" value="TreeGrafter"/>
</dbReference>
<feature type="domain" description="T-SNARE coiled-coil homology" evidence="3">
    <location>
        <begin position="204"/>
        <end position="266"/>
    </location>
</feature>
<dbReference type="GO" id="GO:0048278">
    <property type="term" value="P:vesicle docking"/>
    <property type="evidence" value="ECO:0007669"/>
    <property type="project" value="TreeGrafter"/>
</dbReference>
<dbReference type="InterPro" id="IPR045242">
    <property type="entry name" value="Syntaxin"/>
</dbReference>
<dbReference type="GO" id="GO:0006886">
    <property type="term" value="P:intracellular protein transport"/>
    <property type="evidence" value="ECO:0007669"/>
    <property type="project" value="TreeGrafter"/>
</dbReference>
<dbReference type="Gene3D" id="1.20.5.110">
    <property type="match status" value="1"/>
</dbReference>
<dbReference type="InterPro" id="IPR006011">
    <property type="entry name" value="Syntaxin_N"/>
</dbReference>
<dbReference type="InterPro" id="IPR000727">
    <property type="entry name" value="T_SNARE_dom"/>
</dbReference>
<dbReference type="SMART" id="SM00503">
    <property type="entry name" value="SynN"/>
    <property type="match status" value="1"/>
</dbReference>
<comment type="similarity">
    <text evidence="1">Belongs to the syntaxin family.</text>
</comment>
<dbReference type="GO" id="GO:0031201">
    <property type="term" value="C:SNARE complex"/>
    <property type="evidence" value="ECO:0007669"/>
    <property type="project" value="TreeGrafter"/>
</dbReference>
<evidence type="ECO:0000313" key="4">
    <source>
        <dbReference type="Ensembl" id="ENSPKIP00000035192.1"/>
    </source>
</evidence>
<dbReference type="GO" id="GO:0005886">
    <property type="term" value="C:plasma membrane"/>
    <property type="evidence" value="ECO:0007669"/>
    <property type="project" value="TreeGrafter"/>
</dbReference>
<organism evidence="4 5">
    <name type="scientific">Paramormyrops kingsleyae</name>
    <dbReference type="NCBI Taxonomy" id="1676925"/>
    <lineage>
        <taxon>Eukaryota</taxon>
        <taxon>Metazoa</taxon>
        <taxon>Chordata</taxon>
        <taxon>Craniata</taxon>
        <taxon>Vertebrata</taxon>
        <taxon>Euteleostomi</taxon>
        <taxon>Actinopterygii</taxon>
        <taxon>Neopterygii</taxon>
        <taxon>Teleostei</taxon>
        <taxon>Osteoglossocephala</taxon>
        <taxon>Osteoglossomorpha</taxon>
        <taxon>Osteoglossiformes</taxon>
        <taxon>Mormyridae</taxon>
        <taxon>Paramormyrops</taxon>
    </lineage>
</organism>
<dbReference type="SMART" id="SM00397">
    <property type="entry name" value="t_SNARE"/>
    <property type="match status" value="1"/>
</dbReference>
<dbReference type="PANTHER" id="PTHR19957">
    <property type="entry name" value="SYNTAXIN"/>
    <property type="match status" value="1"/>
</dbReference>